<dbReference type="Proteomes" id="UP001164965">
    <property type="component" value="Chromosome"/>
</dbReference>
<evidence type="ECO:0000256" key="2">
    <source>
        <dbReference type="SAM" id="Phobius"/>
    </source>
</evidence>
<keyword evidence="2" id="KW-0472">Membrane</keyword>
<organism evidence="3 4">
    <name type="scientific">Rhodococcus antarcticus</name>
    <dbReference type="NCBI Taxonomy" id="2987751"/>
    <lineage>
        <taxon>Bacteria</taxon>
        <taxon>Bacillati</taxon>
        <taxon>Actinomycetota</taxon>
        <taxon>Actinomycetes</taxon>
        <taxon>Mycobacteriales</taxon>
        <taxon>Nocardiaceae</taxon>
        <taxon>Rhodococcus</taxon>
    </lineage>
</organism>
<accession>A0ABY6P074</accession>
<feature type="region of interest" description="Disordered" evidence="1">
    <location>
        <begin position="114"/>
        <end position="171"/>
    </location>
</feature>
<protein>
    <recommendedName>
        <fullName evidence="5">Cell wall synthesis protein CwsA</fullName>
    </recommendedName>
</protein>
<gene>
    <name evidence="3" type="ORF">RHODO2019_16385</name>
</gene>
<name>A0ABY6P074_9NOCA</name>
<keyword evidence="4" id="KW-1185">Reference proteome</keyword>
<reference evidence="3" key="1">
    <citation type="submission" date="2022-10" db="EMBL/GenBank/DDBJ databases">
        <title>Rhodococcus sp.75.</title>
        <authorList>
            <person name="Sun M."/>
        </authorList>
    </citation>
    <scope>NUCLEOTIDE SEQUENCE</scope>
    <source>
        <strain evidence="3">75</strain>
    </source>
</reference>
<keyword evidence="2" id="KW-1133">Transmembrane helix</keyword>
<feature type="compositionally biased region" description="Low complexity" evidence="1">
    <location>
        <begin position="129"/>
        <end position="171"/>
    </location>
</feature>
<dbReference type="RefSeq" id="WP_265382778.1">
    <property type="nucleotide sequence ID" value="NZ_CP110615.1"/>
</dbReference>
<sequence length="171" mass="17394">MNEVTVLSTAGELTGRVVGHGVVLARRGVVAGTRTATTLGVLAGRATSRAAADAVRARHRVVERAGELSLPSPDAVRRDLAATIAPRRRRRWPWVVLVLGALAGGAVVVASRRSVAPPPAPAPPRVEDVAPAEPRTAEPGTTEPGTTEPAAAEPAAAEPAAADPAVTDPGR</sequence>
<feature type="transmembrane region" description="Helical" evidence="2">
    <location>
        <begin position="92"/>
        <end position="111"/>
    </location>
</feature>
<evidence type="ECO:0000256" key="1">
    <source>
        <dbReference type="SAM" id="MobiDB-lite"/>
    </source>
</evidence>
<dbReference type="EMBL" id="CP110615">
    <property type="protein sequence ID" value="UZJ24671.1"/>
    <property type="molecule type" value="Genomic_DNA"/>
</dbReference>
<evidence type="ECO:0000313" key="4">
    <source>
        <dbReference type="Proteomes" id="UP001164965"/>
    </source>
</evidence>
<proteinExistence type="predicted"/>
<keyword evidence="2" id="KW-0812">Transmembrane</keyword>
<evidence type="ECO:0000313" key="3">
    <source>
        <dbReference type="EMBL" id="UZJ24671.1"/>
    </source>
</evidence>
<evidence type="ECO:0008006" key="5">
    <source>
        <dbReference type="Google" id="ProtNLM"/>
    </source>
</evidence>